<dbReference type="GO" id="GO:0003677">
    <property type="term" value="F:DNA binding"/>
    <property type="evidence" value="ECO:0007669"/>
    <property type="project" value="UniProtKB-UniRule"/>
</dbReference>
<dbReference type="EMBL" id="BLYI01000050">
    <property type="protein sequence ID" value="GFO86074.1"/>
    <property type="molecule type" value="Genomic_DNA"/>
</dbReference>
<name>A0A916Q7Y2_9FIRM</name>
<organism evidence="3 4">
    <name type="scientific">Anaerostipes butyraticus</name>
    <dbReference type="NCBI Taxonomy" id="645466"/>
    <lineage>
        <taxon>Bacteria</taxon>
        <taxon>Bacillati</taxon>
        <taxon>Bacillota</taxon>
        <taxon>Clostridia</taxon>
        <taxon>Lachnospirales</taxon>
        <taxon>Lachnospiraceae</taxon>
        <taxon>Anaerostipes</taxon>
    </lineage>
</organism>
<dbReference type="PROSITE" id="PS51740">
    <property type="entry name" value="SPOVT_ABRB"/>
    <property type="match status" value="1"/>
</dbReference>
<accession>A0A916Q7Y2</accession>
<dbReference type="NCBIfam" id="TIGR01439">
    <property type="entry name" value="lp_hng_hel_AbrB"/>
    <property type="match status" value="1"/>
</dbReference>
<dbReference type="Proteomes" id="UP000613208">
    <property type="component" value="Unassembled WGS sequence"/>
</dbReference>
<dbReference type="SUPFAM" id="SSF89447">
    <property type="entry name" value="AbrB/MazE/MraZ-like"/>
    <property type="match status" value="1"/>
</dbReference>
<dbReference type="Gene3D" id="2.10.260.10">
    <property type="match status" value="1"/>
</dbReference>
<evidence type="ECO:0000313" key="3">
    <source>
        <dbReference type="EMBL" id="GFO86074.1"/>
    </source>
</evidence>
<dbReference type="InterPro" id="IPR037914">
    <property type="entry name" value="SpoVT-AbrB_sf"/>
</dbReference>
<evidence type="ECO:0000259" key="2">
    <source>
        <dbReference type="PROSITE" id="PS51740"/>
    </source>
</evidence>
<evidence type="ECO:0000256" key="1">
    <source>
        <dbReference type="PROSITE-ProRule" id="PRU01076"/>
    </source>
</evidence>
<keyword evidence="1" id="KW-0238">DNA-binding</keyword>
<dbReference type="RefSeq" id="WP_201311762.1">
    <property type="nucleotide sequence ID" value="NZ_BLYI01000050.1"/>
</dbReference>
<comment type="caution">
    <text evidence="3">The sequence shown here is derived from an EMBL/GenBank/DDBJ whole genome shotgun (WGS) entry which is preliminary data.</text>
</comment>
<dbReference type="InterPro" id="IPR007159">
    <property type="entry name" value="SpoVT-AbrB_dom"/>
</dbReference>
<reference evidence="3" key="1">
    <citation type="submission" date="2020-06" db="EMBL/GenBank/DDBJ databases">
        <title>Characterization of fructooligosaccharide metabolism and fructooligosaccharide-degrading enzymes in human commensal butyrate producers.</title>
        <authorList>
            <person name="Tanno H."/>
            <person name="Fujii T."/>
            <person name="Hirano K."/>
            <person name="Maeno S."/>
            <person name="Tonozuka T."/>
            <person name="Sakamoto M."/>
            <person name="Ohkuma M."/>
            <person name="Tochio T."/>
            <person name="Endo A."/>
        </authorList>
    </citation>
    <scope>NUCLEOTIDE SEQUENCE</scope>
    <source>
        <strain evidence="3">JCM 17466</strain>
    </source>
</reference>
<sequence length="175" mass="19098">MSIAVIRNMDTQGRIIIPADIRKETGIRSGSTLEIATDGTTIRIRKCTPRNTGSKELWDFLEPLYKNIRCGLAISSTDCILASKGCYLPEGAQITEELRSLIQEGREMFSQSGLCPPVPDCSRKVAALFPVTLALASKKAALLLIPEPGRCLSGAECNCTRLIANMITRKCKPNE</sequence>
<gene>
    <name evidence="3" type="ORF">ANBU17_24210</name>
</gene>
<dbReference type="AlphaFoldDB" id="A0A916Q7Y2"/>
<keyword evidence="4" id="KW-1185">Reference proteome</keyword>
<dbReference type="Pfam" id="PF04014">
    <property type="entry name" value="MazE_antitoxin"/>
    <property type="match status" value="1"/>
</dbReference>
<evidence type="ECO:0000313" key="4">
    <source>
        <dbReference type="Proteomes" id="UP000613208"/>
    </source>
</evidence>
<proteinExistence type="predicted"/>
<protein>
    <recommendedName>
        <fullName evidence="2">SpoVT-AbrB domain-containing protein</fullName>
    </recommendedName>
</protein>
<feature type="domain" description="SpoVT-AbrB" evidence="2">
    <location>
        <begin position="4"/>
        <end position="49"/>
    </location>
</feature>